<dbReference type="InterPro" id="IPR014105">
    <property type="entry name" value="Carotenoid/retinoid_OxRdtase"/>
</dbReference>
<dbReference type="GeneID" id="91467262"/>
<dbReference type="EMBL" id="CP051006">
    <property type="protein sequence ID" value="QNT97999.1"/>
    <property type="molecule type" value="Genomic_DNA"/>
</dbReference>
<dbReference type="Gene3D" id="3.50.50.60">
    <property type="entry name" value="FAD/NAD(P)-binding domain"/>
    <property type="match status" value="2"/>
</dbReference>
<dbReference type="RefSeq" id="WP_037662112.1">
    <property type="nucleotide sequence ID" value="NZ_CP051006.1"/>
</dbReference>
<keyword evidence="6" id="KW-0472">Membrane</keyword>
<keyword evidence="2 4" id="KW-0125">Carotenoid biosynthesis</keyword>
<keyword evidence="6" id="KW-1133">Transmembrane helix</keyword>
<comment type="pathway">
    <text evidence="1 4">Carotenoid biosynthesis.</text>
</comment>
<dbReference type="SUPFAM" id="SSF51905">
    <property type="entry name" value="FAD/NAD(P)-binding domain"/>
    <property type="match status" value="1"/>
</dbReference>
<dbReference type="AlphaFoldDB" id="A0A7H1QCG9"/>
<accession>A0A7H1QCG9</accession>
<protein>
    <submittedName>
        <fullName evidence="8">Phytoene desaturase</fullName>
    </submittedName>
</protein>
<dbReference type="InterPro" id="IPR036188">
    <property type="entry name" value="FAD/NAD-bd_sf"/>
</dbReference>
<evidence type="ECO:0000256" key="6">
    <source>
        <dbReference type="SAM" id="Phobius"/>
    </source>
</evidence>
<dbReference type="Proteomes" id="UP000516422">
    <property type="component" value="Chromosome"/>
</dbReference>
<gene>
    <name evidence="8" type="ORF">HEP81_07769</name>
</gene>
<feature type="domain" description="Amine oxidase" evidence="7">
    <location>
        <begin position="19"/>
        <end position="490"/>
    </location>
</feature>
<dbReference type="PANTHER" id="PTHR43734:SF1">
    <property type="entry name" value="PHYTOENE DESATURASE"/>
    <property type="match status" value="1"/>
</dbReference>
<evidence type="ECO:0000313" key="8">
    <source>
        <dbReference type="EMBL" id="QNT97999.1"/>
    </source>
</evidence>
<evidence type="ECO:0000256" key="4">
    <source>
        <dbReference type="RuleBase" id="RU362075"/>
    </source>
</evidence>
<evidence type="ECO:0000313" key="9">
    <source>
        <dbReference type="Proteomes" id="UP000516422"/>
    </source>
</evidence>
<organism evidence="8 9">
    <name type="scientific">Streptomyces griseofuscus</name>
    <dbReference type="NCBI Taxonomy" id="146922"/>
    <lineage>
        <taxon>Bacteria</taxon>
        <taxon>Bacillati</taxon>
        <taxon>Actinomycetota</taxon>
        <taxon>Actinomycetes</taxon>
        <taxon>Kitasatosporales</taxon>
        <taxon>Streptomycetaceae</taxon>
        <taxon>Streptomyces</taxon>
    </lineage>
</organism>
<sequence length="584" mass="62357">MTRTLPGPTDHVVVVGAGLAGLSAALHLLGAGRQVTVVEREKLPGGRAGRLDLAGYRIDTGPTVLTMPDLADEAFAAVGQNLNDRVELIPLHPAYRACFADGSSLDVHTGADAMAAEVERFAGAAEAAGYRRLREWLQRLYRVQMRRFIDANFDSPLGLLTPDLARLAALGGFGRLDPQISRFLRDERLRRVFSFQALYAGVPPARALAAYAVISYMDTVAGVYFPRGGMHALPRAMADAAAAAGAELQFGQRVTHLERSGERITAVVTDSARIPCDAVVLTPDLPVAYRLLGRRPRRPLRLRHSPSAVVLHAGTDRTWPQLAHHTILFGTAWHSTFNELTRAGRLMSDPSLLVTRPTATDARLAPPGHHLHYILAPCPNTDIGPDAAAWSELGPRYRDTLLGELEQRGLAGLGAAIEQECLVTPADWHAQGHAAGTPFSAAHTFTQTGPFRARNLVRGTQNAILAGCGTTPGVGVPTVLLSGKLAAARITGVPRRGGSRRSHSATATVADRTGVPDATSCPVPPVFEAVERKPPTVPRVYEAPRTLAATVQEPSVSRPDPEAAARQTEVPENPTAVPTEGRAE</sequence>
<reference evidence="8 9" key="1">
    <citation type="submission" date="2020-04" db="EMBL/GenBank/DDBJ databases">
        <title>Characterization and engineering of Streptomyces griseofuscus DSM40191 as a potential heterologous host for expression of BGCs.</title>
        <authorList>
            <person name="Gren T."/>
            <person name="Whitford C.M."/>
            <person name="Mohite O.S."/>
            <person name="Joergensen T.S."/>
            <person name="Nielsen J.B."/>
            <person name="Lee S.Y."/>
            <person name="Weber T."/>
        </authorList>
    </citation>
    <scope>NUCLEOTIDE SEQUENCE [LARGE SCALE GENOMIC DNA]</scope>
    <source>
        <strain evidence="8 9">DSM 40191</strain>
    </source>
</reference>
<keyword evidence="6" id="KW-0812">Transmembrane</keyword>
<dbReference type="Pfam" id="PF01593">
    <property type="entry name" value="Amino_oxidase"/>
    <property type="match status" value="1"/>
</dbReference>
<dbReference type="InterPro" id="IPR002937">
    <property type="entry name" value="Amino_oxidase"/>
</dbReference>
<evidence type="ECO:0000256" key="1">
    <source>
        <dbReference type="ARBA" id="ARBA00004829"/>
    </source>
</evidence>
<dbReference type="NCBIfam" id="TIGR02734">
    <property type="entry name" value="crtI_fam"/>
    <property type="match status" value="1"/>
</dbReference>
<name>A0A7H1QCG9_9ACTN</name>
<feature type="region of interest" description="Disordered" evidence="5">
    <location>
        <begin position="545"/>
        <end position="584"/>
    </location>
</feature>
<dbReference type="KEGG" id="sgf:HEP81_07769"/>
<evidence type="ECO:0000256" key="3">
    <source>
        <dbReference type="ARBA" id="ARBA00023002"/>
    </source>
</evidence>
<evidence type="ECO:0000259" key="7">
    <source>
        <dbReference type="Pfam" id="PF01593"/>
    </source>
</evidence>
<dbReference type="GO" id="GO:0016117">
    <property type="term" value="P:carotenoid biosynthetic process"/>
    <property type="evidence" value="ECO:0007669"/>
    <property type="project" value="UniProtKB-KW"/>
</dbReference>
<dbReference type="PANTHER" id="PTHR43734">
    <property type="entry name" value="PHYTOENE DESATURASE"/>
    <property type="match status" value="1"/>
</dbReference>
<proteinExistence type="inferred from homology"/>
<feature type="transmembrane region" description="Helical" evidence="6">
    <location>
        <begin position="12"/>
        <end position="30"/>
    </location>
</feature>
<keyword evidence="3 4" id="KW-0560">Oxidoreductase</keyword>
<comment type="similarity">
    <text evidence="4">Belongs to the carotenoid/retinoid oxidoreductase family.</text>
</comment>
<evidence type="ECO:0000256" key="5">
    <source>
        <dbReference type="SAM" id="MobiDB-lite"/>
    </source>
</evidence>
<evidence type="ECO:0000256" key="2">
    <source>
        <dbReference type="ARBA" id="ARBA00022746"/>
    </source>
</evidence>
<dbReference type="GO" id="GO:0016491">
    <property type="term" value="F:oxidoreductase activity"/>
    <property type="evidence" value="ECO:0007669"/>
    <property type="project" value="UniProtKB-KW"/>
</dbReference>